<feature type="region of interest" description="Disordered" evidence="1">
    <location>
        <begin position="123"/>
        <end position="201"/>
    </location>
</feature>
<dbReference type="Pfam" id="PF00850">
    <property type="entry name" value="Hist_deacetyl"/>
    <property type="match status" value="2"/>
</dbReference>
<dbReference type="AlphaFoldDB" id="A0A077QXX9"/>
<dbReference type="InterPro" id="IPR037138">
    <property type="entry name" value="His_deacetylse_dom_sf"/>
</dbReference>
<feature type="domain" description="Histone deacetylase" evidence="2">
    <location>
        <begin position="307"/>
        <end position="471"/>
    </location>
</feature>
<evidence type="ECO:0000259" key="2">
    <source>
        <dbReference type="Pfam" id="PF00850"/>
    </source>
</evidence>
<feature type="compositionally biased region" description="Low complexity" evidence="1">
    <location>
        <begin position="138"/>
        <end position="160"/>
    </location>
</feature>
<feature type="compositionally biased region" description="Basic and acidic residues" evidence="1">
    <location>
        <begin position="518"/>
        <end position="531"/>
    </location>
</feature>
<proteinExistence type="predicted"/>
<dbReference type="PRINTS" id="PR01270">
    <property type="entry name" value="HDASUPER"/>
</dbReference>
<feature type="region of interest" description="Disordered" evidence="1">
    <location>
        <begin position="507"/>
        <end position="531"/>
    </location>
</feature>
<dbReference type="Gene3D" id="3.40.800.20">
    <property type="entry name" value="Histone deacetylase domain"/>
    <property type="match status" value="1"/>
</dbReference>
<name>A0A077QXX9_9BASI</name>
<dbReference type="InterPro" id="IPR023801">
    <property type="entry name" value="His_deacetylse_dom"/>
</dbReference>
<organism evidence="3">
    <name type="scientific">Melanopsichium pennsylvanicum 4</name>
    <dbReference type="NCBI Taxonomy" id="1398559"/>
    <lineage>
        <taxon>Eukaryota</taxon>
        <taxon>Fungi</taxon>
        <taxon>Dikarya</taxon>
        <taxon>Basidiomycota</taxon>
        <taxon>Ustilaginomycotina</taxon>
        <taxon>Ustilaginomycetes</taxon>
        <taxon>Ustilaginales</taxon>
        <taxon>Ustilaginaceae</taxon>
        <taxon>Melanopsichium</taxon>
    </lineage>
</organism>
<evidence type="ECO:0000313" key="3">
    <source>
        <dbReference type="EMBL" id="CDI54985.1"/>
    </source>
</evidence>
<dbReference type="InterPro" id="IPR000286">
    <property type="entry name" value="HDACs"/>
</dbReference>
<protein>
    <submittedName>
        <fullName evidence="3">Related to histone deacetylase</fullName>
    </submittedName>
</protein>
<dbReference type="InterPro" id="IPR023696">
    <property type="entry name" value="Ureohydrolase_dom_sf"/>
</dbReference>
<dbReference type="PANTHER" id="PTHR48252">
    <property type="entry name" value="HISTONE DEACETYLASE 2-RELATED"/>
    <property type="match status" value="1"/>
</dbReference>
<dbReference type="SUPFAM" id="SSF52768">
    <property type="entry name" value="Arginase/deacetylase"/>
    <property type="match status" value="1"/>
</dbReference>
<reference evidence="3" key="1">
    <citation type="journal article" date="2014" name="Genome Biol. Evol.">
        <title>Gene Loss Rather Than Gene Gain Is Associated with a Host Jump from Monocots to Dicots in the Smut Fungus Melanopsichium pennsylvanicum.</title>
        <authorList>
            <person name="Sharma R."/>
            <person name="Mishra B."/>
            <person name="Runge F."/>
            <person name="Thines M."/>
        </authorList>
    </citation>
    <scope>NUCLEOTIDE SEQUENCE</scope>
    <source>
        <strain evidence="3">4</strain>
    </source>
</reference>
<feature type="compositionally biased region" description="Low complexity" evidence="1">
    <location>
        <begin position="174"/>
        <end position="185"/>
    </location>
</feature>
<accession>A0A077QXX9</accession>
<dbReference type="EMBL" id="HG529634">
    <property type="protein sequence ID" value="CDI54985.1"/>
    <property type="molecule type" value="Genomic_DNA"/>
</dbReference>
<dbReference type="PANTHER" id="PTHR48252:SF77">
    <property type="entry name" value="HISTONE DEACETYLASE DOMAIN-CONTAINING PROTEIN"/>
    <property type="match status" value="1"/>
</dbReference>
<evidence type="ECO:0000256" key="1">
    <source>
        <dbReference type="SAM" id="MobiDB-lite"/>
    </source>
</evidence>
<dbReference type="GO" id="GO:0010468">
    <property type="term" value="P:regulation of gene expression"/>
    <property type="evidence" value="ECO:0007669"/>
    <property type="project" value="UniProtKB-ARBA"/>
</dbReference>
<sequence length="593" mass="64703">MSLVTSPSRVAYILSSDLINYSDLLPSNQGRSSLVHSLAYHLDLLDLSMLDRDESDTEAGPSTVFEKQMLLTALNADPLSSGQSECGNRRRALVYPPKPATSQQLSSYHQESFVRQLSKLSDAEDVEHHSKRRKQAHSGSLSSTTLRTPSSLPSSSSSSSCADDGSDQESGNLRPSSSASGPSRSSGHKRINPERNQFGLTHDCPPFQGLSHHVSLIAGASMTAAELLAAGRADIAICWDGGRHHAKKDSASGFCYVNDVVLAILALRKPRKVTVTTTAPREEGLVEKVKGGKGEGSEKVVKKTMMKRIDRVLYLDLDLHWGDGVEEAFQTSPNVLTLSIHHFAPGFFPCYTPSSDAAKYGAPGSINADTGKGGTSFNIALNLGTSDDSLERVMMNTVEPLVQVWGAEMVVVQCGVDGLAGDPMAVWNLSARAYVKAIQRVLGWKKPTLLLGGGGYNSESAARVWTLLTAVCLNRFHDQTGKDGIGNGLAVKRTTHENVPIPLIEQKRQQQTDSNENQMERNKKEEPSLDRIGYETLIPDHKYWPNYDPEYTLDVPSGEMIDQNDQAHFEVIDRVFFKHIKNMSCSSTGFKSK</sequence>
<feature type="domain" description="Histone deacetylase" evidence="2">
    <location>
        <begin position="91"/>
        <end position="273"/>
    </location>
</feature>